<dbReference type="Proteomes" id="UP001055437">
    <property type="component" value="Chromosome"/>
</dbReference>
<evidence type="ECO:0000313" key="5">
    <source>
        <dbReference type="Proteomes" id="UP001055437"/>
    </source>
</evidence>
<dbReference type="GeneID" id="303559959"/>
<gene>
    <name evidence="2" type="ORF">CP523_04575</name>
    <name evidence="3" type="ORF">NH397_12830</name>
</gene>
<evidence type="ECO:0000256" key="1">
    <source>
        <dbReference type="SAM" id="Phobius"/>
    </source>
</evidence>
<evidence type="ECO:0000313" key="4">
    <source>
        <dbReference type="Proteomes" id="UP000280586"/>
    </source>
</evidence>
<keyword evidence="1" id="KW-1133">Transmembrane helix</keyword>
<accession>A0A9N7PLE6</accession>
<protein>
    <submittedName>
        <fullName evidence="2">Uncharacterized protein</fullName>
    </submittedName>
</protein>
<dbReference type="Proteomes" id="UP000280586">
    <property type="component" value="Chromosome"/>
</dbReference>
<proteinExistence type="predicted"/>
<dbReference type="EMBL" id="CP023671">
    <property type="protein sequence ID" value="AYE33797.1"/>
    <property type="molecule type" value="Genomic_DNA"/>
</dbReference>
<dbReference type="RefSeq" id="WP_066675832.1">
    <property type="nucleotide sequence ID" value="NZ_CABMIZ010000011.1"/>
</dbReference>
<keyword evidence="5" id="KW-1185">Reference proteome</keyword>
<keyword evidence="1" id="KW-0812">Transmembrane</keyword>
<sequence length="88" mass="10336">MDIILEELFTLVLDGCFEIITNKKINSIIRKIVFWFITSFYMGIVIIFTMLAIKSNSIVVKIIYMVISMLFLLFFSRLGIKLYKNKIT</sequence>
<dbReference type="AlphaFoldDB" id="A0A9N7PLE6"/>
<keyword evidence="1" id="KW-0472">Membrane</keyword>
<dbReference type="EMBL" id="CP099799">
    <property type="protein sequence ID" value="USS00363.1"/>
    <property type="molecule type" value="Genomic_DNA"/>
</dbReference>
<feature type="transmembrane region" description="Helical" evidence="1">
    <location>
        <begin position="32"/>
        <end position="53"/>
    </location>
</feature>
<evidence type="ECO:0000313" key="3">
    <source>
        <dbReference type="EMBL" id="USS00363.1"/>
    </source>
</evidence>
<feature type="transmembrane region" description="Helical" evidence="1">
    <location>
        <begin position="59"/>
        <end position="80"/>
    </location>
</feature>
<organism evidence="2 4">
    <name type="scientific">Clostridium septicum</name>
    <dbReference type="NCBI Taxonomy" id="1504"/>
    <lineage>
        <taxon>Bacteria</taxon>
        <taxon>Bacillati</taxon>
        <taxon>Bacillota</taxon>
        <taxon>Clostridia</taxon>
        <taxon>Eubacteriales</taxon>
        <taxon>Clostridiaceae</taxon>
        <taxon>Clostridium</taxon>
    </lineage>
</organism>
<reference evidence="2 4" key="1">
    <citation type="submission" date="2017-09" db="EMBL/GenBank/DDBJ databases">
        <authorList>
            <person name="Thomas P."/>
            <person name="Seyboldt C."/>
        </authorList>
    </citation>
    <scope>NUCLEOTIDE SEQUENCE [LARGE SCALE GENOMIC DNA]</scope>
    <source>
        <strain evidence="2 4">DSM 7534</strain>
    </source>
</reference>
<name>A0A9N7PLE6_CLOSE</name>
<reference evidence="3" key="2">
    <citation type="submission" date="2022-06" db="EMBL/GenBank/DDBJ databases">
        <authorList>
            <person name="Holder M.E."/>
            <person name="Ajami N.J."/>
            <person name="Petrosino J.F."/>
        </authorList>
    </citation>
    <scope>NUCLEOTIDE SEQUENCE</scope>
    <source>
        <strain evidence="3">RMA 8861</strain>
    </source>
</reference>
<dbReference type="KEGG" id="csep:CP523_04575"/>
<evidence type="ECO:0000313" key="2">
    <source>
        <dbReference type="EMBL" id="AYE33797.1"/>
    </source>
</evidence>